<dbReference type="Proteomes" id="UP001177140">
    <property type="component" value="Unassembled WGS sequence"/>
</dbReference>
<reference evidence="2" key="1">
    <citation type="submission" date="2022-03" db="EMBL/GenBank/DDBJ databases">
        <title>A functionally conserved STORR gene fusion in Papaver species that diverged 16.8 million years ago.</title>
        <authorList>
            <person name="Catania T."/>
        </authorList>
    </citation>
    <scope>NUCLEOTIDE SEQUENCE</scope>
    <source>
        <strain evidence="2">S-191538</strain>
    </source>
</reference>
<protein>
    <submittedName>
        <fullName evidence="2">Uncharacterized protein</fullName>
    </submittedName>
</protein>
<keyword evidence="3" id="KW-1185">Reference proteome</keyword>
<gene>
    <name evidence="2" type="ORF">MKW94_000449</name>
</gene>
<name>A0AA42AWC7_PAPNU</name>
<evidence type="ECO:0000313" key="3">
    <source>
        <dbReference type="Proteomes" id="UP001177140"/>
    </source>
</evidence>
<organism evidence="2 3">
    <name type="scientific">Papaver nudicaule</name>
    <name type="common">Iceland poppy</name>
    <dbReference type="NCBI Taxonomy" id="74823"/>
    <lineage>
        <taxon>Eukaryota</taxon>
        <taxon>Viridiplantae</taxon>
        <taxon>Streptophyta</taxon>
        <taxon>Embryophyta</taxon>
        <taxon>Tracheophyta</taxon>
        <taxon>Spermatophyta</taxon>
        <taxon>Magnoliopsida</taxon>
        <taxon>Ranunculales</taxon>
        <taxon>Papaveraceae</taxon>
        <taxon>Papaveroideae</taxon>
        <taxon>Papaver</taxon>
    </lineage>
</organism>
<sequence>MDKRSKPHPANRSGGERKILHPVNRFHSGDIGKRPIPRVFAEAFACSQREANSNFAGQSSSDDDKKYLRSGVLLSVYSRNPENEHRYIRNNFKSTMKELAEAREKEEDFLIMCKESRLLDDELEAQCKVSEEVSEEE</sequence>
<accession>A0AA42AWC7</accession>
<dbReference type="EMBL" id="JAJJMA010226518">
    <property type="protein sequence ID" value="MCL7041701.1"/>
    <property type="molecule type" value="Genomic_DNA"/>
</dbReference>
<evidence type="ECO:0000256" key="1">
    <source>
        <dbReference type="SAM" id="MobiDB-lite"/>
    </source>
</evidence>
<evidence type="ECO:0000313" key="2">
    <source>
        <dbReference type="EMBL" id="MCL7041701.1"/>
    </source>
</evidence>
<comment type="caution">
    <text evidence="2">The sequence shown here is derived from an EMBL/GenBank/DDBJ whole genome shotgun (WGS) entry which is preliminary data.</text>
</comment>
<proteinExistence type="predicted"/>
<feature type="region of interest" description="Disordered" evidence="1">
    <location>
        <begin position="1"/>
        <end position="31"/>
    </location>
</feature>
<dbReference type="AlphaFoldDB" id="A0AA42AWC7"/>